<evidence type="ECO:0008006" key="3">
    <source>
        <dbReference type="Google" id="ProtNLM"/>
    </source>
</evidence>
<comment type="caution">
    <text evidence="1">The sequence shown here is derived from an EMBL/GenBank/DDBJ whole genome shotgun (WGS) entry which is preliminary data.</text>
</comment>
<protein>
    <recommendedName>
        <fullName evidence="3">GIY-YIG domain-containing protein</fullName>
    </recommendedName>
</protein>
<sequence>MRNDEAFREYQEMQGSTQVVSQFRAAKHLAGFVVDPTTKQTVFMGVWDLLGERPPTVDPFGTPLRPGTVAFETRSRSEFDRYRGRLVIGWGDGERAWVQRADLQDKPIIELRKHYEDPAFPGFMAFRHALDQVDTVPVSWAEVLRNARGVYLLVHRERGDQYVGSAYGEGGFLGRWVSYADGHGGNVAMRELGAPAEAYDVAVLEVVGNDATVEDVFKREALWKTKLGTRVKGLNRN</sequence>
<evidence type="ECO:0000313" key="1">
    <source>
        <dbReference type="EMBL" id="KYG08574.1"/>
    </source>
</evidence>
<name>A0A150TVA1_SORCE</name>
<dbReference type="EMBL" id="JEME01000944">
    <property type="protein sequence ID" value="KYG08574.1"/>
    <property type="molecule type" value="Genomic_DNA"/>
</dbReference>
<dbReference type="SUPFAM" id="SSF82771">
    <property type="entry name" value="GIY-YIG endonuclease"/>
    <property type="match status" value="1"/>
</dbReference>
<proteinExistence type="predicted"/>
<reference evidence="1 2" key="1">
    <citation type="submission" date="2014-02" db="EMBL/GenBank/DDBJ databases">
        <title>The small core and large imbalanced accessory genome model reveals a collaborative survival strategy of Sorangium cellulosum strains in nature.</title>
        <authorList>
            <person name="Han K."/>
            <person name="Peng R."/>
            <person name="Blom J."/>
            <person name="Li Y.-Z."/>
        </authorList>
    </citation>
    <scope>NUCLEOTIDE SEQUENCE [LARGE SCALE GENOMIC DNA]</scope>
    <source>
        <strain evidence="1 2">So0007-03</strain>
    </source>
</reference>
<accession>A0A150TVA1</accession>
<dbReference type="Proteomes" id="UP000075502">
    <property type="component" value="Unassembled WGS sequence"/>
</dbReference>
<dbReference type="AlphaFoldDB" id="A0A150TVA1"/>
<evidence type="ECO:0000313" key="2">
    <source>
        <dbReference type="Proteomes" id="UP000075502"/>
    </source>
</evidence>
<dbReference type="InterPro" id="IPR035901">
    <property type="entry name" value="GIY-YIG_endonuc_sf"/>
</dbReference>
<dbReference type="CDD" id="cd10446">
    <property type="entry name" value="GIY-YIG_unchar_1"/>
    <property type="match status" value="1"/>
</dbReference>
<gene>
    <name evidence="1" type="ORF">BE21_22915</name>
</gene>
<organism evidence="1 2">
    <name type="scientific">Sorangium cellulosum</name>
    <name type="common">Polyangium cellulosum</name>
    <dbReference type="NCBI Taxonomy" id="56"/>
    <lineage>
        <taxon>Bacteria</taxon>
        <taxon>Pseudomonadati</taxon>
        <taxon>Myxococcota</taxon>
        <taxon>Polyangia</taxon>
        <taxon>Polyangiales</taxon>
        <taxon>Polyangiaceae</taxon>
        <taxon>Sorangium</taxon>
    </lineage>
</organism>